<evidence type="ECO:0000313" key="2">
    <source>
        <dbReference type="EMBL" id="AGY59512.1"/>
    </source>
</evidence>
<keyword evidence="2" id="KW-0808">Transferase</keyword>
<dbReference type="GO" id="GO:0044010">
    <property type="term" value="P:single-species biofilm formation"/>
    <property type="evidence" value="ECO:0007669"/>
    <property type="project" value="TreeGrafter"/>
</dbReference>
<dbReference type="InterPro" id="IPR050834">
    <property type="entry name" value="Glycosyltransf_2"/>
</dbReference>
<dbReference type="CDD" id="cd00761">
    <property type="entry name" value="Glyco_tranf_GTA_type"/>
    <property type="match status" value="1"/>
</dbReference>
<sequence length="330" mass="37380">MPSVAVCIPTYNQAAYLEGAVQSAYGQNWQGLEVWLSDDASTDTTPALVSRLEQQYPDLRAFRQERNLGMSGNPRWILRQPRTTYIAKLDSDDLLAADYLPVLVELLQKHPEAGYAHAAVQQIDEEGRVTRIRRLARPTGFQSAEESLQALVSGYRVAANICLFRREALVSVDYLKLDMDFCDDWDLAVRLADAGWGNVYSSQILAAYRVWDTAQQVRFRRKADELGGMIRVFEESLIPAFKRRGWDVAPLTRQRIQLALLHATVLDAPAFSTAEREQIVALLRELGESAELTRRLVLMGLGLGPLLRTHNRAWLWSKDRLKQLLALRQS</sequence>
<dbReference type="PANTHER" id="PTHR43685:SF2">
    <property type="entry name" value="GLYCOSYLTRANSFERASE 2-LIKE DOMAIN-CONTAINING PROTEIN"/>
    <property type="match status" value="1"/>
</dbReference>
<dbReference type="SUPFAM" id="SSF53448">
    <property type="entry name" value="Nucleotide-diphospho-sugar transferases"/>
    <property type="match status" value="1"/>
</dbReference>
<dbReference type="InterPro" id="IPR029044">
    <property type="entry name" value="Nucleotide-diphossugar_trans"/>
</dbReference>
<name>U5QKK5_GLOK1</name>
<dbReference type="Gene3D" id="3.90.550.10">
    <property type="entry name" value="Spore Coat Polysaccharide Biosynthesis Protein SpsA, Chain A"/>
    <property type="match status" value="1"/>
</dbReference>
<organism evidence="2 3">
    <name type="scientific">Gloeobacter kilaueensis (strain ATCC BAA-2537 / CCAP 1431/1 / ULC 316 / JS1)</name>
    <dbReference type="NCBI Taxonomy" id="1183438"/>
    <lineage>
        <taxon>Bacteria</taxon>
        <taxon>Bacillati</taxon>
        <taxon>Cyanobacteriota</taxon>
        <taxon>Cyanophyceae</taxon>
        <taxon>Gloeobacterales</taxon>
        <taxon>Gloeobacteraceae</taxon>
        <taxon>Gloeobacter</taxon>
    </lineage>
</organism>
<dbReference type="KEGG" id="glj:GKIL_3266"/>
<dbReference type="STRING" id="1183438.GKIL_3266"/>
<dbReference type="RefSeq" id="WP_023174797.1">
    <property type="nucleotide sequence ID" value="NC_022600.1"/>
</dbReference>
<dbReference type="HOGENOM" id="CLU_025996_0_7_3"/>
<dbReference type="EMBL" id="CP003587">
    <property type="protein sequence ID" value="AGY59512.1"/>
    <property type="molecule type" value="Genomic_DNA"/>
</dbReference>
<dbReference type="InterPro" id="IPR001173">
    <property type="entry name" value="Glyco_trans_2-like"/>
</dbReference>
<evidence type="ECO:0000313" key="3">
    <source>
        <dbReference type="Proteomes" id="UP000017396"/>
    </source>
</evidence>
<dbReference type="Pfam" id="PF00535">
    <property type="entry name" value="Glycos_transf_2"/>
    <property type="match status" value="1"/>
</dbReference>
<protein>
    <submittedName>
        <fullName evidence="2">Glycosyl transferase family protein</fullName>
    </submittedName>
</protein>
<dbReference type="eggNOG" id="COG1215">
    <property type="taxonomic scope" value="Bacteria"/>
</dbReference>
<evidence type="ECO:0000259" key="1">
    <source>
        <dbReference type="Pfam" id="PF00535"/>
    </source>
</evidence>
<reference evidence="2 3" key="1">
    <citation type="journal article" date="2013" name="PLoS ONE">
        <title>Cultivation and Complete Genome Sequencing of Gloeobacter kilaueensis sp. nov., from a Lava Cave in Kilauea Caldera, Hawai'i.</title>
        <authorList>
            <person name="Saw J.H."/>
            <person name="Schatz M."/>
            <person name="Brown M.V."/>
            <person name="Kunkel D.D."/>
            <person name="Foster J.S."/>
            <person name="Shick H."/>
            <person name="Christensen S."/>
            <person name="Hou S."/>
            <person name="Wan X."/>
            <person name="Donachie S.P."/>
        </authorList>
    </citation>
    <scope>NUCLEOTIDE SEQUENCE [LARGE SCALE GENOMIC DNA]</scope>
    <source>
        <strain evidence="3">JS</strain>
    </source>
</reference>
<dbReference type="GO" id="GO:0016740">
    <property type="term" value="F:transferase activity"/>
    <property type="evidence" value="ECO:0007669"/>
    <property type="project" value="UniProtKB-KW"/>
</dbReference>
<feature type="domain" description="Glycosyltransferase 2-like" evidence="1">
    <location>
        <begin position="6"/>
        <end position="168"/>
    </location>
</feature>
<gene>
    <name evidence="2" type="ORF">GKIL_3266</name>
</gene>
<proteinExistence type="predicted"/>
<dbReference type="PANTHER" id="PTHR43685">
    <property type="entry name" value="GLYCOSYLTRANSFERASE"/>
    <property type="match status" value="1"/>
</dbReference>
<keyword evidence="3" id="KW-1185">Reference proteome</keyword>
<dbReference type="AlphaFoldDB" id="U5QKK5"/>
<accession>U5QKK5</accession>
<dbReference type="Proteomes" id="UP000017396">
    <property type="component" value="Chromosome"/>
</dbReference>